<proteinExistence type="predicted"/>
<dbReference type="EMBL" id="CP001349">
    <property type="protein sequence ID" value="ACL62219.1"/>
    <property type="molecule type" value="Genomic_DNA"/>
</dbReference>
<gene>
    <name evidence="1" type="ordered locus">Mnod_7482</name>
</gene>
<sequence>MRVQLHMLFEEFISEQAAESIVKKLRFKSGATVPNRWGYAWEEFFENGELRDILDLITITNTVLAQRENAGAAEVWRKGVQAVFDSQNAKYRITPGGSVVLRVDENFETERASTLAGLEDKRYSGARIEFIDAYKALSATDPDGKRAVRAVFEACEIVLKLTFPGARRLAAPELGQHLSPFVARYYASDAPAQDSANKLVQGFTDWVAAAQFYRHGQGQEEPNQPPLELAVLLVSTGASHLRWLIQLDKAKLASGG</sequence>
<name>B8IPC7_METNO</name>
<dbReference type="eggNOG" id="ENOG5033VQP">
    <property type="taxonomic scope" value="Bacteria"/>
</dbReference>
<protein>
    <submittedName>
        <fullName evidence="1">Uncharacterized protein</fullName>
    </submittedName>
</protein>
<dbReference type="KEGG" id="mno:Mnod_7482"/>
<evidence type="ECO:0000313" key="2">
    <source>
        <dbReference type="Proteomes" id="UP000008207"/>
    </source>
</evidence>
<evidence type="ECO:0000313" key="1">
    <source>
        <dbReference type="EMBL" id="ACL62219.1"/>
    </source>
</evidence>
<keyword evidence="2" id="KW-1185">Reference proteome</keyword>
<dbReference type="HOGENOM" id="CLU_1010731_0_0_5"/>
<reference evidence="1 2" key="1">
    <citation type="submission" date="2009-01" db="EMBL/GenBank/DDBJ databases">
        <title>Complete sequence of chromosome of Methylobacterium nodulans ORS 2060.</title>
        <authorList>
            <consortium name="US DOE Joint Genome Institute"/>
            <person name="Lucas S."/>
            <person name="Copeland A."/>
            <person name="Lapidus A."/>
            <person name="Glavina del Rio T."/>
            <person name="Dalin E."/>
            <person name="Tice H."/>
            <person name="Bruce D."/>
            <person name="Goodwin L."/>
            <person name="Pitluck S."/>
            <person name="Sims D."/>
            <person name="Brettin T."/>
            <person name="Detter J.C."/>
            <person name="Han C."/>
            <person name="Larimer F."/>
            <person name="Land M."/>
            <person name="Hauser L."/>
            <person name="Kyrpides N."/>
            <person name="Ivanova N."/>
            <person name="Marx C.J."/>
            <person name="Richardson P."/>
        </authorList>
    </citation>
    <scope>NUCLEOTIDE SEQUENCE [LARGE SCALE GENOMIC DNA]</scope>
    <source>
        <strain evidence="2">LMG 21967 / CNCM I-2342 / ORS 2060</strain>
    </source>
</reference>
<accession>B8IPC7</accession>
<organism evidence="1 2">
    <name type="scientific">Methylobacterium nodulans (strain LMG 21967 / CNCM I-2342 / ORS 2060)</name>
    <dbReference type="NCBI Taxonomy" id="460265"/>
    <lineage>
        <taxon>Bacteria</taxon>
        <taxon>Pseudomonadati</taxon>
        <taxon>Pseudomonadota</taxon>
        <taxon>Alphaproteobacteria</taxon>
        <taxon>Hyphomicrobiales</taxon>
        <taxon>Methylobacteriaceae</taxon>
        <taxon>Methylobacterium</taxon>
    </lineage>
</organism>
<dbReference type="Proteomes" id="UP000008207">
    <property type="component" value="Chromosome"/>
</dbReference>
<dbReference type="AlphaFoldDB" id="B8IPC7"/>